<evidence type="ECO:0000259" key="21">
    <source>
        <dbReference type="PROSITE" id="PS50109"/>
    </source>
</evidence>
<dbReference type="PRINTS" id="PR00344">
    <property type="entry name" value="BCTRLSENSOR"/>
</dbReference>
<keyword evidence="9" id="KW-0808">Transferase</keyword>
<dbReference type="Proteomes" id="UP000053271">
    <property type="component" value="Unassembled WGS sequence"/>
</dbReference>
<keyword evidence="8" id="KW-0597">Phosphoprotein</keyword>
<dbReference type="InterPro" id="IPR003594">
    <property type="entry name" value="HATPase_dom"/>
</dbReference>
<dbReference type="GO" id="GO:0046983">
    <property type="term" value="F:protein dimerization activity"/>
    <property type="evidence" value="ECO:0007669"/>
    <property type="project" value="InterPro"/>
</dbReference>
<dbReference type="Gene3D" id="3.30.565.10">
    <property type="entry name" value="Histidine kinase-like ATPase, C-terminal domain"/>
    <property type="match status" value="1"/>
</dbReference>
<keyword evidence="23" id="KW-1185">Reference proteome</keyword>
<sequence>MPAALVGWGAAAVAAGLCGCWGYARTGADGTDLVRDLCTGWAFAGSGLVAWARRPANRTGPVMLAEGMAWFLGNLQGFPVPLLFGLGAWGEALNLAVLAHLLLVFPDGRAGGVCDRRLIATGYLLVGVGGLVRVVLYDPVRDSSVSYLTCSGCGPNAFLVLHHPALFDAVDLAYRWAGVVLTILVAARMVHRWRSASPARRRVLLPSWVAVGLTLAFVGWEMLYLVMPEVLADANAALTVPSDLSEVVVPVVFLVSLLRMRLRRAYVGELLVTAGHTCTAHRLQDVLRRTLGDPTLVLGLRTGEGYADPDGRPLSAEAGREMTHTDTDAVLVHDDALTEDPALLAAACAVVRLWRRNARLRARAEEQAMTARTVPGRLLQAAYEERRRLERDLHDGAQTRLLYTLMTLRGLGARLPAGTDPGLRSAVEEVEGSLRQALDELRDLARGMYPAVLGRAGIAPALMALAEQCPVPVTVDAEPGRCPPLIETTAYFVACEALANAVKHAAARHIEVRARRDGVRLVVEVTDDGVGGADDPSLDRAPARGTGLSGLRDRVSAVGGDLRVDSPRGRGTRIRVELPCA</sequence>
<gene>
    <name evidence="22" type="ORF">AQJ30_24300</name>
</gene>
<evidence type="ECO:0000256" key="9">
    <source>
        <dbReference type="ARBA" id="ARBA00022679"/>
    </source>
</evidence>
<feature type="region of interest" description="Disordered" evidence="19">
    <location>
        <begin position="531"/>
        <end position="550"/>
    </location>
</feature>
<evidence type="ECO:0000256" key="16">
    <source>
        <dbReference type="ARBA" id="ARBA00023014"/>
    </source>
</evidence>
<reference evidence="22 23" key="1">
    <citation type="submission" date="2015-10" db="EMBL/GenBank/DDBJ databases">
        <title>Draft genome sequence of Streptomyces longwoodensis DSM 41677, type strain for the species Streptomyces longwoodensis.</title>
        <authorList>
            <person name="Ruckert C."/>
            <person name="Winkler A."/>
            <person name="Kalinowski J."/>
            <person name="Kampfer P."/>
            <person name="Glaeser S."/>
        </authorList>
    </citation>
    <scope>NUCLEOTIDE SEQUENCE [LARGE SCALE GENOMIC DNA]</scope>
    <source>
        <strain evidence="22 23">DSM 41677</strain>
    </source>
</reference>
<dbReference type="AlphaFoldDB" id="A0A117QM39"/>
<comment type="function">
    <text evidence="17">Member of the two-component regulatory system NreB/NreC involved in the control of dissimilatory nitrate/nitrite reduction in response to oxygen. NreB functions as a direct oxygen sensor histidine kinase which is autophosphorylated, in the absence of oxygen, probably at the conserved histidine residue, and transfers its phosphate group probably to a conserved aspartate residue of NreC. NreB/NreC activates the expression of the nitrate (narGHJI) and nitrite (nir) reductase operons, as well as the putative nitrate transporter gene narT.</text>
</comment>
<proteinExistence type="predicted"/>
<keyword evidence="14" id="KW-0408">Iron</keyword>
<evidence type="ECO:0000256" key="18">
    <source>
        <dbReference type="ARBA" id="ARBA00030800"/>
    </source>
</evidence>
<dbReference type="Pfam" id="PF02518">
    <property type="entry name" value="HATPase_c"/>
    <property type="match status" value="1"/>
</dbReference>
<keyword evidence="7" id="KW-0963">Cytoplasm</keyword>
<dbReference type="PANTHER" id="PTHR24421">
    <property type="entry name" value="NITRATE/NITRITE SENSOR PROTEIN NARX-RELATED"/>
    <property type="match status" value="1"/>
</dbReference>
<evidence type="ECO:0000256" key="10">
    <source>
        <dbReference type="ARBA" id="ARBA00022723"/>
    </source>
</evidence>
<dbReference type="Pfam" id="PF07730">
    <property type="entry name" value="HisKA_3"/>
    <property type="match status" value="1"/>
</dbReference>
<comment type="cofactor">
    <cofactor evidence="2">
        <name>[4Fe-4S] cluster</name>
        <dbReference type="ChEBI" id="CHEBI:49883"/>
    </cofactor>
</comment>
<evidence type="ECO:0000256" key="5">
    <source>
        <dbReference type="ARBA" id="ARBA00017322"/>
    </source>
</evidence>
<protein>
    <recommendedName>
        <fullName evidence="5">Oxygen sensor histidine kinase NreB</fullName>
        <ecNumber evidence="4">2.7.13.3</ecNumber>
    </recommendedName>
    <alternativeName>
        <fullName evidence="18">Nitrogen regulation protein B</fullName>
    </alternativeName>
</protein>
<dbReference type="GO" id="GO:0051539">
    <property type="term" value="F:4 iron, 4 sulfur cluster binding"/>
    <property type="evidence" value="ECO:0007669"/>
    <property type="project" value="UniProtKB-KW"/>
</dbReference>
<evidence type="ECO:0000256" key="14">
    <source>
        <dbReference type="ARBA" id="ARBA00023004"/>
    </source>
</evidence>
<comment type="subcellular location">
    <subcellularLocation>
        <location evidence="3">Cytoplasm</location>
    </subcellularLocation>
</comment>
<dbReference type="InterPro" id="IPR036890">
    <property type="entry name" value="HATPase_C_sf"/>
</dbReference>
<dbReference type="PANTHER" id="PTHR24421:SF10">
    <property type="entry name" value="NITRATE_NITRITE SENSOR PROTEIN NARQ"/>
    <property type="match status" value="1"/>
</dbReference>
<evidence type="ECO:0000256" key="13">
    <source>
        <dbReference type="ARBA" id="ARBA00022840"/>
    </source>
</evidence>
<evidence type="ECO:0000256" key="17">
    <source>
        <dbReference type="ARBA" id="ARBA00024827"/>
    </source>
</evidence>
<evidence type="ECO:0000256" key="8">
    <source>
        <dbReference type="ARBA" id="ARBA00022553"/>
    </source>
</evidence>
<evidence type="ECO:0000256" key="3">
    <source>
        <dbReference type="ARBA" id="ARBA00004496"/>
    </source>
</evidence>
<evidence type="ECO:0000256" key="20">
    <source>
        <dbReference type="SAM" id="Phobius"/>
    </source>
</evidence>
<dbReference type="InterPro" id="IPR004358">
    <property type="entry name" value="Sig_transdc_His_kin-like_C"/>
</dbReference>
<evidence type="ECO:0000256" key="19">
    <source>
        <dbReference type="SAM" id="MobiDB-lite"/>
    </source>
</evidence>
<keyword evidence="12" id="KW-0418">Kinase</keyword>
<dbReference type="EMBL" id="LMWS01000031">
    <property type="protein sequence ID" value="KUN35876.1"/>
    <property type="molecule type" value="Genomic_DNA"/>
</dbReference>
<dbReference type="GO" id="GO:0016020">
    <property type="term" value="C:membrane"/>
    <property type="evidence" value="ECO:0007669"/>
    <property type="project" value="InterPro"/>
</dbReference>
<dbReference type="SMART" id="SM00387">
    <property type="entry name" value="HATPase_c"/>
    <property type="match status" value="1"/>
</dbReference>
<name>A0A117QM39_9ACTN</name>
<dbReference type="SUPFAM" id="SSF55874">
    <property type="entry name" value="ATPase domain of HSP90 chaperone/DNA topoisomerase II/histidine kinase"/>
    <property type="match status" value="1"/>
</dbReference>
<evidence type="ECO:0000256" key="4">
    <source>
        <dbReference type="ARBA" id="ARBA00012438"/>
    </source>
</evidence>
<keyword evidence="15" id="KW-0902">Two-component regulatory system</keyword>
<dbReference type="GO" id="GO:0000155">
    <property type="term" value="F:phosphorelay sensor kinase activity"/>
    <property type="evidence" value="ECO:0007669"/>
    <property type="project" value="InterPro"/>
</dbReference>
<dbReference type="GO" id="GO:0005524">
    <property type="term" value="F:ATP binding"/>
    <property type="evidence" value="ECO:0007669"/>
    <property type="project" value="UniProtKB-KW"/>
</dbReference>
<dbReference type="InterPro" id="IPR050482">
    <property type="entry name" value="Sensor_HK_TwoCompSys"/>
</dbReference>
<keyword evidence="10" id="KW-0479">Metal-binding</keyword>
<evidence type="ECO:0000256" key="11">
    <source>
        <dbReference type="ARBA" id="ARBA00022741"/>
    </source>
</evidence>
<evidence type="ECO:0000313" key="23">
    <source>
        <dbReference type="Proteomes" id="UP000053271"/>
    </source>
</evidence>
<dbReference type="CDD" id="cd16917">
    <property type="entry name" value="HATPase_UhpB-NarQ-NarX-like"/>
    <property type="match status" value="1"/>
</dbReference>
<dbReference type="InterPro" id="IPR005467">
    <property type="entry name" value="His_kinase_dom"/>
</dbReference>
<dbReference type="EC" id="2.7.13.3" evidence="4"/>
<evidence type="ECO:0000256" key="1">
    <source>
        <dbReference type="ARBA" id="ARBA00000085"/>
    </source>
</evidence>
<evidence type="ECO:0000256" key="15">
    <source>
        <dbReference type="ARBA" id="ARBA00023012"/>
    </source>
</evidence>
<dbReference type="PROSITE" id="PS50109">
    <property type="entry name" value="HIS_KIN"/>
    <property type="match status" value="1"/>
</dbReference>
<comment type="catalytic activity">
    <reaction evidence="1">
        <text>ATP + protein L-histidine = ADP + protein N-phospho-L-histidine.</text>
        <dbReference type="EC" id="2.7.13.3"/>
    </reaction>
</comment>
<feature type="transmembrane region" description="Helical" evidence="20">
    <location>
        <begin position="117"/>
        <end position="136"/>
    </location>
</feature>
<evidence type="ECO:0000256" key="2">
    <source>
        <dbReference type="ARBA" id="ARBA00001966"/>
    </source>
</evidence>
<keyword evidence="20" id="KW-0812">Transmembrane</keyword>
<dbReference type="Gene3D" id="1.20.5.1930">
    <property type="match status" value="1"/>
</dbReference>
<accession>A0A117QM39</accession>
<comment type="caution">
    <text evidence="22">The sequence shown here is derived from an EMBL/GenBank/DDBJ whole genome shotgun (WGS) entry which is preliminary data.</text>
</comment>
<keyword evidence="20" id="KW-0472">Membrane</keyword>
<evidence type="ECO:0000256" key="12">
    <source>
        <dbReference type="ARBA" id="ARBA00022777"/>
    </source>
</evidence>
<keyword evidence="13" id="KW-0067">ATP-binding</keyword>
<evidence type="ECO:0000256" key="7">
    <source>
        <dbReference type="ARBA" id="ARBA00022490"/>
    </source>
</evidence>
<keyword evidence="6" id="KW-0004">4Fe-4S</keyword>
<dbReference type="STRING" id="68231.AQJ30_24300"/>
<evidence type="ECO:0000313" key="22">
    <source>
        <dbReference type="EMBL" id="KUN35876.1"/>
    </source>
</evidence>
<feature type="domain" description="Histidine kinase" evidence="21">
    <location>
        <begin position="496"/>
        <end position="581"/>
    </location>
</feature>
<keyword evidence="16" id="KW-0411">Iron-sulfur</keyword>
<dbReference type="GO" id="GO:0005737">
    <property type="term" value="C:cytoplasm"/>
    <property type="evidence" value="ECO:0007669"/>
    <property type="project" value="UniProtKB-SubCell"/>
</dbReference>
<keyword evidence="11" id="KW-0547">Nucleotide-binding</keyword>
<feature type="transmembrane region" description="Helical" evidence="20">
    <location>
        <begin position="82"/>
        <end position="105"/>
    </location>
</feature>
<feature type="transmembrane region" description="Helical" evidence="20">
    <location>
        <begin position="238"/>
        <end position="258"/>
    </location>
</feature>
<dbReference type="GO" id="GO:0046872">
    <property type="term" value="F:metal ion binding"/>
    <property type="evidence" value="ECO:0007669"/>
    <property type="project" value="UniProtKB-KW"/>
</dbReference>
<organism evidence="22 23">
    <name type="scientific">Streptomyces longwoodensis</name>
    <dbReference type="NCBI Taxonomy" id="68231"/>
    <lineage>
        <taxon>Bacteria</taxon>
        <taxon>Bacillati</taxon>
        <taxon>Actinomycetota</taxon>
        <taxon>Actinomycetes</taxon>
        <taxon>Kitasatosporales</taxon>
        <taxon>Streptomycetaceae</taxon>
        <taxon>Streptomyces</taxon>
    </lineage>
</organism>
<keyword evidence="20" id="KW-1133">Transmembrane helix</keyword>
<evidence type="ECO:0000256" key="6">
    <source>
        <dbReference type="ARBA" id="ARBA00022485"/>
    </source>
</evidence>
<feature type="transmembrane region" description="Helical" evidence="20">
    <location>
        <begin position="173"/>
        <end position="191"/>
    </location>
</feature>
<feature type="transmembrane region" description="Helical" evidence="20">
    <location>
        <begin position="203"/>
        <end position="226"/>
    </location>
</feature>
<dbReference type="InterPro" id="IPR011712">
    <property type="entry name" value="Sig_transdc_His_kin_sub3_dim/P"/>
</dbReference>